<evidence type="ECO:0000256" key="2">
    <source>
        <dbReference type="SAM" id="SignalP"/>
    </source>
</evidence>
<accession>A0ABR4NAL3</accession>
<feature type="chain" id="PRO_5046774517" evidence="2">
    <location>
        <begin position="20"/>
        <end position="177"/>
    </location>
</feature>
<gene>
    <name evidence="3" type="ORF">HK105_203947</name>
</gene>
<organism evidence="3 4">
    <name type="scientific">Polyrhizophydium stewartii</name>
    <dbReference type="NCBI Taxonomy" id="2732419"/>
    <lineage>
        <taxon>Eukaryota</taxon>
        <taxon>Fungi</taxon>
        <taxon>Fungi incertae sedis</taxon>
        <taxon>Chytridiomycota</taxon>
        <taxon>Chytridiomycota incertae sedis</taxon>
        <taxon>Chytridiomycetes</taxon>
        <taxon>Rhizophydiales</taxon>
        <taxon>Rhizophydiales incertae sedis</taxon>
        <taxon>Polyrhizophydium</taxon>
    </lineage>
</organism>
<sequence>MRAAATLALVAAAASQAAAQVAMIGGSELANWNALKTQADSITYTACATQLDDTWSEANAVLMQFGLSNQFIDSLTTLALVAGDIPEAAAFRTSVANLTSTFKSDLAAANVGTANAPGAAASGNEATAQSLVPGSTESNTDSLVPKAGLVSAAPVAAPAGNSMLVMGAVAAFFAALF</sequence>
<proteinExistence type="predicted"/>
<feature type="signal peptide" evidence="2">
    <location>
        <begin position="1"/>
        <end position="19"/>
    </location>
</feature>
<evidence type="ECO:0000313" key="3">
    <source>
        <dbReference type="EMBL" id="KAL2916514.1"/>
    </source>
</evidence>
<comment type="caution">
    <text evidence="3">The sequence shown here is derived from an EMBL/GenBank/DDBJ whole genome shotgun (WGS) entry which is preliminary data.</text>
</comment>
<evidence type="ECO:0000256" key="1">
    <source>
        <dbReference type="SAM" id="MobiDB-lite"/>
    </source>
</evidence>
<name>A0ABR4NAL3_9FUNG</name>
<reference evidence="3 4" key="1">
    <citation type="submission" date="2023-09" db="EMBL/GenBank/DDBJ databases">
        <title>Pangenome analysis of Batrachochytrium dendrobatidis and related Chytrids.</title>
        <authorList>
            <person name="Yacoub M.N."/>
            <person name="Stajich J.E."/>
            <person name="James T.Y."/>
        </authorList>
    </citation>
    <scope>NUCLEOTIDE SEQUENCE [LARGE SCALE GENOMIC DNA]</scope>
    <source>
        <strain evidence="3 4">JEL0888</strain>
    </source>
</reference>
<feature type="compositionally biased region" description="Polar residues" evidence="1">
    <location>
        <begin position="124"/>
        <end position="139"/>
    </location>
</feature>
<keyword evidence="4" id="KW-1185">Reference proteome</keyword>
<dbReference type="EMBL" id="JADGIZ020000016">
    <property type="protein sequence ID" value="KAL2916514.1"/>
    <property type="molecule type" value="Genomic_DNA"/>
</dbReference>
<evidence type="ECO:0000313" key="4">
    <source>
        <dbReference type="Proteomes" id="UP001527925"/>
    </source>
</evidence>
<protein>
    <submittedName>
        <fullName evidence="3">Uncharacterized protein</fullName>
    </submittedName>
</protein>
<feature type="region of interest" description="Disordered" evidence="1">
    <location>
        <begin position="116"/>
        <end position="139"/>
    </location>
</feature>
<dbReference type="Proteomes" id="UP001527925">
    <property type="component" value="Unassembled WGS sequence"/>
</dbReference>
<keyword evidence="2" id="KW-0732">Signal</keyword>